<dbReference type="Pfam" id="PF01032">
    <property type="entry name" value="FecCD"/>
    <property type="match status" value="1"/>
</dbReference>
<evidence type="ECO:0000256" key="6">
    <source>
        <dbReference type="ARBA" id="ARBA00022989"/>
    </source>
</evidence>
<dbReference type="GO" id="GO:0033214">
    <property type="term" value="P:siderophore-iron import into cell"/>
    <property type="evidence" value="ECO:0007669"/>
    <property type="project" value="TreeGrafter"/>
</dbReference>
<dbReference type="GO" id="GO:0005886">
    <property type="term" value="C:plasma membrane"/>
    <property type="evidence" value="ECO:0007669"/>
    <property type="project" value="UniProtKB-SubCell"/>
</dbReference>
<feature type="transmembrane region" description="Helical" evidence="8">
    <location>
        <begin position="298"/>
        <end position="323"/>
    </location>
</feature>
<sequence>MPTPIRFLSFMQKEKMKTHKAFSTAHRQAQDIMPGTKNTPPDITAVQTIYRASIYKRLFILVCLAAGVVLSVGANFMVGPAHLSPTLFLHTLFNPASVPQQTAIIVWQIRMPYALMAACIGGALGLAGAEMQTVLANPLASPFTLGVSAAGAFGASLAIVLQWHIAGVPDNWLVAGCAFVFSVFSVFALDMLTRFRQADTSTVILCGVALVFSFQALVALMQFVASEDTLQDLVFWTLGSLSRATWATLALLAGSLTLIFPLSLRSAGNLTLLRMGEERAASLGVDVPHLRRAALLRISFLCALSVAFVGVIGFVGLVAPHIARRLVGEDHHFSLPASLLTGALVLSVSSLVARILVPGIVVPLGIITSLVGIPFFLAIILKQRPMV</sequence>
<dbReference type="EMBL" id="CP015164">
    <property type="protein sequence ID" value="AOW46865.1"/>
    <property type="molecule type" value="Genomic_DNA"/>
</dbReference>
<feature type="transmembrane region" description="Helical" evidence="8">
    <location>
        <begin position="113"/>
        <end position="131"/>
    </location>
</feature>
<evidence type="ECO:0000256" key="2">
    <source>
        <dbReference type="ARBA" id="ARBA00007935"/>
    </source>
</evidence>
<evidence type="ECO:0000256" key="5">
    <source>
        <dbReference type="ARBA" id="ARBA00022692"/>
    </source>
</evidence>
<name>A0A1D8QWZ1_9PROT</name>
<evidence type="ECO:0000256" key="7">
    <source>
        <dbReference type="ARBA" id="ARBA00023136"/>
    </source>
</evidence>
<dbReference type="GO" id="GO:0022857">
    <property type="term" value="F:transmembrane transporter activity"/>
    <property type="evidence" value="ECO:0007669"/>
    <property type="project" value="InterPro"/>
</dbReference>
<comment type="similarity">
    <text evidence="2">Belongs to the binding-protein-dependent transport system permease family. FecCD subfamily.</text>
</comment>
<evidence type="ECO:0000313" key="9">
    <source>
        <dbReference type="EMBL" id="AOW46865.1"/>
    </source>
</evidence>
<dbReference type="Proteomes" id="UP000175973">
    <property type="component" value="Chromosome"/>
</dbReference>
<evidence type="ECO:0000256" key="8">
    <source>
        <dbReference type="SAM" id="Phobius"/>
    </source>
</evidence>
<comment type="subcellular location">
    <subcellularLocation>
        <location evidence="1">Cell membrane</location>
        <topology evidence="1">Multi-pass membrane protein</topology>
    </subcellularLocation>
</comment>
<evidence type="ECO:0000256" key="3">
    <source>
        <dbReference type="ARBA" id="ARBA00022448"/>
    </source>
</evidence>
<keyword evidence="4" id="KW-1003">Cell membrane</keyword>
<reference evidence="10" key="1">
    <citation type="submission" date="2016-04" db="EMBL/GenBank/DDBJ databases">
        <authorList>
            <person name="Jeon C.O."/>
            <person name="Cho G.Y."/>
            <person name="Jeong H.I."/>
            <person name="Kim K.H."/>
        </authorList>
    </citation>
    <scope>NUCLEOTIDE SEQUENCE [LARGE SCALE GENOMIC DNA]</scope>
    <source>
        <strain evidence="10">LMG 1590</strain>
    </source>
</reference>
<keyword evidence="5 8" id="KW-0812">Transmembrane</keyword>
<dbReference type="CDD" id="cd06550">
    <property type="entry name" value="TM_ABC_iron-siderophores_like"/>
    <property type="match status" value="1"/>
</dbReference>
<evidence type="ECO:0000313" key="10">
    <source>
        <dbReference type="Proteomes" id="UP000175973"/>
    </source>
</evidence>
<evidence type="ECO:0000256" key="1">
    <source>
        <dbReference type="ARBA" id="ARBA00004651"/>
    </source>
</evidence>
<feature type="transmembrane region" description="Helical" evidence="8">
    <location>
        <begin position="58"/>
        <end position="78"/>
    </location>
</feature>
<dbReference type="PANTHER" id="PTHR30472">
    <property type="entry name" value="FERRIC ENTEROBACTIN TRANSPORT SYSTEM PERMEASE PROTEIN"/>
    <property type="match status" value="1"/>
</dbReference>
<feature type="transmembrane region" description="Helical" evidence="8">
    <location>
        <begin position="172"/>
        <end position="192"/>
    </location>
</feature>
<dbReference type="KEGG" id="aasc:A4S02_08900"/>
<accession>A0A1D8QWZ1</accession>
<dbReference type="InterPro" id="IPR000522">
    <property type="entry name" value="ABC_transptr_permease_BtuC"/>
</dbReference>
<organism evidence="9 10">
    <name type="scientific">Acetobacter ascendens</name>
    <dbReference type="NCBI Taxonomy" id="481146"/>
    <lineage>
        <taxon>Bacteria</taxon>
        <taxon>Pseudomonadati</taxon>
        <taxon>Pseudomonadota</taxon>
        <taxon>Alphaproteobacteria</taxon>
        <taxon>Acetobacterales</taxon>
        <taxon>Acetobacteraceae</taxon>
        <taxon>Acetobacter</taxon>
    </lineage>
</organism>
<keyword evidence="10" id="KW-1185">Reference proteome</keyword>
<feature type="transmembrane region" description="Helical" evidence="8">
    <location>
        <begin position="204"/>
        <end position="224"/>
    </location>
</feature>
<dbReference type="PANTHER" id="PTHR30472:SF25">
    <property type="entry name" value="ABC TRANSPORTER PERMEASE PROTEIN MJ0876-RELATED"/>
    <property type="match status" value="1"/>
</dbReference>
<dbReference type="FunFam" id="1.10.3470.10:FF:000001">
    <property type="entry name" value="Vitamin B12 ABC transporter permease BtuC"/>
    <property type="match status" value="1"/>
</dbReference>
<feature type="transmembrane region" description="Helical" evidence="8">
    <location>
        <begin position="143"/>
        <end position="166"/>
    </location>
</feature>
<evidence type="ECO:0000256" key="4">
    <source>
        <dbReference type="ARBA" id="ARBA00022475"/>
    </source>
</evidence>
<dbReference type="InterPro" id="IPR037294">
    <property type="entry name" value="ABC_BtuC-like"/>
</dbReference>
<protein>
    <submittedName>
        <fullName evidence="9">Iron ABC transporter permease</fullName>
    </submittedName>
</protein>
<keyword evidence="3" id="KW-0813">Transport</keyword>
<proteinExistence type="inferred from homology"/>
<gene>
    <name evidence="9" type="ORF">A4S02_08900</name>
</gene>
<feature type="transmembrane region" description="Helical" evidence="8">
    <location>
        <begin position="244"/>
        <end position="264"/>
    </location>
</feature>
<dbReference type="Gene3D" id="1.10.3470.10">
    <property type="entry name" value="ABC transporter involved in vitamin B12 uptake, BtuC"/>
    <property type="match status" value="1"/>
</dbReference>
<feature type="transmembrane region" description="Helical" evidence="8">
    <location>
        <begin position="335"/>
        <end position="353"/>
    </location>
</feature>
<keyword evidence="7 8" id="KW-0472">Membrane</keyword>
<keyword evidence="6 8" id="KW-1133">Transmembrane helix</keyword>
<dbReference type="SUPFAM" id="SSF81345">
    <property type="entry name" value="ABC transporter involved in vitamin B12 uptake, BtuC"/>
    <property type="match status" value="1"/>
</dbReference>
<feature type="transmembrane region" description="Helical" evidence="8">
    <location>
        <begin position="360"/>
        <end position="381"/>
    </location>
</feature>
<dbReference type="AlphaFoldDB" id="A0A1D8QWZ1"/>